<dbReference type="AlphaFoldDB" id="A0A1I8G8H8"/>
<dbReference type="WBParaSite" id="maker-uti_cns_0001038-snap-gene-1.3-mRNA-1">
    <property type="protein sequence ID" value="maker-uti_cns_0001038-snap-gene-1.3-mRNA-1"/>
    <property type="gene ID" value="maker-uti_cns_0001038-snap-gene-1.3"/>
</dbReference>
<proteinExistence type="predicted"/>
<accession>A0A1I8G8H8</accession>
<name>A0A1I8G8H8_9PLAT</name>
<sequence length="66" mass="7378">MTSSSSSSSRRGPELLPVWWRVAATISSSRCSSFIRSLRQPQRPRPATVRWVGGPGLQRLPRLRSS</sequence>
<dbReference type="Proteomes" id="UP000095280">
    <property type="component" value="Unplaced"/>
</dbReference>
<evidence type="ECO:0000313" key="2">
    <source>
        <dbReference type="WBParaSite" id="maker-uti_cns_0001038-snap-gene-1.3-mRNA-1"/>
    </source>
</evidence>
<evidence type="ECO:0000313" key="1">
    <source>
        <dbReference type="Proteomes" id="UP000095280"/>
    </source>
</evidence>
<reference evidence="2" key="1">
    <citation type="submission" date="2016-11" db="UniProtKB">
        <authorList>
            <consortium name="WormBaseParasite"/>
        </authorList>
    </citation>
    <scope>IDENTIFICATION</scope>
</reference>
<keyword evidence="1" id="KW-1185">Reference proteome</keyword>
<protein>
    <submittedName>
        <fullName evidence="2">Secreted protein</fullName>
    </submittedName>
</protein>
<organism evidence="1 2">
    <name type="scientific">Macrostomum lignano</name>
    <dbReference type="NCBI Taxonomy" id="282301"/>
    <lineage>
        <taxon>Eukaryota</taxon>
        <taxon>Metazoa</taxon>
        <taxon>Spiralia</taxon>
        <taxon>Lophotrochozoa</taxon>
        <taxon>Platyhelminthes</taxon>
        <taxon>Rhabditophora</taxon>
        <taxon>Macrostomorpha</taxon>
        <taxon>Macrostomida</taxon>
        <taxon>Macrostomidae</taxon>
        <taxon>Macrostomum</taxon>
    </lineage>
</organism>